<gene>
    <name evidence="2" type="ORF">HXN55_05755</name>
</gene>
<evidence type="ECO:0000313" key="3">
    <source>
        <dbReference type="Proteomes" id="UP000787419"/>
    </source>
</evidence>
<feature type="chain" id="PRO_5039424494" evidence="1">
    <location>
        <begin position="20"/>
        <end position="236"/>
    </location>
</feature>
<dbReference type="InterPro" id="IPR032578">
    <property type="entry name" value="DUF4919"/>
</dbReference>
<organism evidence="2 3">
    <name type="scientific">Prevotella nigrescens</name>
    <dbReference type="NCBI Taxonomy" id="28133"/>
    <lineage>
        <taxon>Bacteria</taxon>
        <taxon>Pseudomonadati</taxon>
        <taxon>Bacteroidota</taxon>
        <taxon>Bacteroidia</taxon>
        <taxon>Bacteroidales</taxon>
        <taxon>Prevotellaceae</taxon>
        <taxon>Prevotella</taxon>
    </lineage>
</organism>
<dbReference type="Pfam" id="PF16266">
    <property type="entry name" value="DUF4919"/>
    <property type="match status" value="1"/>
</dbReference>
<evidence type="ECO:0000313" key="2">
    <source>
        <dbReference type="EMBL" id="MBF1446876.1"/>
    </source>
</evidence>
<dbReference type="RefSeq" id="WP_278490053.1">
    <property type="nucleotide sequence ID" value="NZ_CAJZDG010000032.1"/>
</dbReference>
<protein>
    <submittedName>
        <fullName evidence="2">DUF4919 domain-containing protein</fullName>
    </submittedName>
</protein>
<evidence type="ECO:0000256" key="1">
    <source>
        <dbReference type="SAM" id="SignalP"/>
    </source>
</evidence>
<name>A0A9D5X267_9BACT</name>
<dbReference type="EMBL" id="JABZTM010000052">
    <property type="protein sequence ID" value="MBF1446876.1"/>
    <property type="molecule type" value="Genomic_DNA"/>
</dbReference>
<dbReference type="Proteomes" id="UP000787419">
    <property type="component" value="Unassembled WGS sequence"/>
</dbReference>
<keyword evidence="1" id="KW-0732">Signal</keyword>
<proteinExistence type="predicted"/>
<comment type="caution">
    <text evidence="2">The sequence shown here is derived from an EMBL/GenBank/DDBJ whole genome shotgun (WGS) entry which is preliminary data.</text>
</comment>
<feature type="signal peptide" evidence="1">
    <location>
        <begin position="1"/>
        <end position="19"/>
    </location>
</feature>
<sequence length="236" mass="26492">MKKNIVLILLLVLSLHILAQDKSPVIHVDWKAIEKTVEARPDSVKALVARFVQPQMDTTLTLPECILAYYGQSYISKGNETLDVMQMSDSLKVKPTAALRLAEKALTKNPLNADALIGKASILLKRLETNPEDSSEIASEARHCLRIMMQIYDVIGSTGDGTAENPFSVTSVSDEYNFLHYYLEIWKVTGQALIMSDKNKVACDVLHLGEKSKYWDKPDIYFDVTRVLLLEGETFK</sequence>
<dbReference type="Gene3D" id="1.25.40.10">
    <property type="entry name" value="Tetratricopeptide repeat domain"/>
    <property type="match status" value="1"/>
</dbReference>
<reference evidence="2" key="1">
    <citation type="submission" date="2020-04" db="EMBL/GenBank/DDBJ databases">
        <title>Deep metagenomics examines the oral microbiome during advanced dental caries in children, revealing novel taxa and co-occurrences with host molecules.</title>
        <authorList>
            <person name="Baker J.L."/>
            <person name="Morton J.T."/>
            <person name="Dinis M."/>
            <person name="Alvarez R."/>
            <person name="Tran N.C."/>
            <person name="Knight R."/>
            <person name="Edlund A."/>
        </authorList>
    </citation>
    <scope>NUCLEOTIDE SEQUENCE</scope>
    <source>
        <strain evidence="2">JCVI_32_bin.50</strain>
    </source>
</reference>
<dbReference type="InterPro" id="IPR011990">
    <property type="entry name" value="TPR-like_helical_dom_sf"/>
</dbReference>
<dbReference type="AlphaFoldDB" id="A0A9D5X267"/>
<accession>A0A9D5X267</accession>